<dbReference type="EMBL" id="JBHLXJ010000014">
    <property type="protein sequence ID" value="MFC0350751.1"/>
    <property type="molecule type" value="Genomic_DNA"/>
</dbReference>
<dbReference type="Pfam" id="PF08811">
    <property type="entry name" value="DUF1800"/>
    <property type="match status" value="1"/>
</dbReference>
<accession>A0ABV6IFZ0</accession>
<name>A0ABV6IFZ0_9BURK</name>
<sequence length="829" mass="90630">MRWLPFFRNTSIRDPKIKVGIACVCLLLLSACGQSDPSTSSPTPAESKYQAPPTISADSANFNGPRSNYVTTKNTDGSTTVVDKVGNDGTINLSPSIKLLVFTDVSINLEIGTKSKEINNEALNAIIELYIAYFNRVPDANGLGYWIGEYKNGMSIDKIGDSFYAAAIQYSAYTGYSPTANNAEFITIAYRNILSRTPPDKAGLDYWTERLNAGTETRGNLIRVFLAAAHGYSGDKTYGWVAQLLDNKIAVAKEFALNQGITYLSYTDTILKCIYLLESVTPTDTSIANNNISSIIGYKATTTDIPSPAQASRFLSQASFGARKADITNLSAIGINSWLNQQFSVPQKLHRSYMDSTAATLAKGVADLNQNHFLESFWQQAINGEDQLRQRVNFALSQIFVVSFQDSSVANYPRGVASYYDTLGTHAFGNFRQLLEAVSLHPMMGLYLTSLRNQKESGTQVPDENYAREVMQLFTIGLYKLNPDGSYVLINGKPVETYSNADITGLAKVFTGWSWAGTDKSSTRFFGGNPDANRDWMPMQSYPASHSVSEKSFLGTVIPPQSPANPELSLKTALDTLFNHPNLAPFFSKQLIQRLVSSNPSPQYVARVASAFANNGQGVRGDMRAVIKAIYTDVEARNDPVLSNSGLGKLREPVLRLAQWMRTFNAKSTSGFFRLTSMDDPLTSIGQTPMRSPSVFNFYRPGYVPPNSSIAIAGLVSPELQITGETSVVGYLNFMRDALPNGTGTSRDVKADYSTLTSLANTPDQLINEIDLLLTAGQMSSNLRSQILAAINSVTIPSSPASSADTARLNRVYLSIYLTMASPEYLVQK</sequence>
<dbReference type="InterPro" id="IPR025282">
    <property type="entry name" value="DUF4214"/>
</dbReference>
<evidence type="ECO:0000313" key="4">
    <source>
        <dbReference type="Proteomes" id="UP001589844"/>
    </source>
</evidence>
<evidence type="ECO:0000256" key="1">
    <source>
        <dbReference type="SAM" id="MobiDB-lite"/>
    </source>
</evidence>
<gene>
    <name evidence="3" type="ORF">ACFFJH_13085</name>
</gene>
<organism evidence="3 4">
    <name type="scientific">Undibacterium danionis</name>
    <dbReference type="NCBI Taxonomy" id="1812100"/>
    <lineage>
        <taxon>Bacteria</taxon>
        <taxon>Pseudomonadati</taxon>
        <taxon>Pseudomonadota</taxon>
        <taxon>Betaproteobacteria</taxon>
        <taxon>Burkholderiales</taxon>
        <taxon>Oxalobacteraceae</taxon>
        <taxon>Undibacterium</taxon>
    </lineage>
</organism>
<dbReference type="InterPro" id="IPR014917">
    <property type="entry name" value="DUF1800"/>
</dbReference>
<protein>
    <submittedName>
        <fullName evidence="3">DUF1800 family protein</fullName>
    </submittedName>
</protein>
<reference evidence="3 4" key="1">
    <citation type="submission" date="2024-09" db="EMBL/GenBank/DDBJ databases">
        <authorList>
            <person name="Sun Q."/>
            <person name="Mori K."/>
        </authorList>
    </citation>
    <scope>NUCLEOTIDE SEQUENCE [LARGE SCALE GENOMIC DNA]</scope>
    <source>
        <strain evidence="3 4">CCM 8677</strain>
    </source>
</reference>
<feature type="domain" description="DUF4214" evidence="2">
    <location>
        <begin position="176"/>
        <end position="227"/>
    </location>
</feature>
<dbReference type="RefSeq" id="WP_390213268.1">
    <property type="nucleotide sequence ID" value="NZ_JBHLXJ010000014.1"/>
</dbReference>
<comment type="caution">
    <text evidence="3">The sequence shown here is derived from an EMBL/GenBank/DDBJ whole genome shotgun (WGS) entry which is preliminary data.</text>
</comment>
<feature type="compositionally biased region" description="Polar residues" evidence="1">
    <location>
        <begin position="56"/>
        <end position="75"/>
    </location>
</feature>
<dbReference type="PROSITE" id="PS51257">
    <property type="entry name" value="PROKAR_LIPOPROTEIN"/>
    <property type="match status" value="1"/>
</dbReference>
<evidence type="ECO:0000259" key="2">
    <source>
        <dbReference type="Pfam" id="PF13946"/>
    </source>
</evidence>
<dbReference type="PANTHER" id="PTHR43737:SF1">
    <property type="entry name" value="DUF1501 DOMAIN-CONTAINING PROTEIN"/>
    <property type="match status" value="1"/>
</dbReference>
<proteinExistence type="predicted"/>
<evidence type="ECO:0000313" key="3">
    <source>
        <dbReference type="EMBL" id="MFC0350751.1"/>
    </source>
</evidence>
<keyword evidence="4" id="KW-1185">Reference proteome</keyword>
<dbReference type="Proteomes" id="UP001589844">
    <property type="component" value="Unassembled WGS sequence"/>
</dbReference>
<dbReference type="PANTHER" id="PTHR43737">
    <property type="entry name" value="BLL7424 PROTEIN"/>
    <property type="match status" value="1"/>
</dbReference>
<dbReference type="Pfam" id="PF13946">
    <property type="entry name" value="DUF4214"/>
    <property type="match status" value="1"/>
</dbReference>
<feature type="region of interest" description="Disordered" evidence="1">
    <location>
        <begin position="37"/>
        <end position="75"/>
    </location>
</feature>